<dbReference type="EC" id="2.1.2.1" evidence="5 10"/>
<protein>
    <recommendedName>
        <fullName evidence="6 10">Serine hydroxymethyltransferase</fullName>
        <ecNumber evidence="5 10">2.1.2.1</ecNumber>
    </recommendedName>
</protein>
<dbReference type="EMBL" id="OA883320">
    <property type="protein sequence ID" value="CAD7278602.1"/>
    <property type="molecule type" value="Genomic_DNA"/>
</dbReference>
<dbReference type="PANTHER" id="PTHR11680">
    <property type="entry name" value="SERINE HYDROXYMETHYLTRANSFERASE"/>
    <property type="match status" value="1"/>
</dbReference>
<evidence type="ECO:0000256" key="1">
    <source>
        <dbReference type="ARBA" id="ARBA00001933"/>
    </source>
</evidence>
<dbReference type="InterPro" id="IPR049943">
    <property type="entry name" value="Ser_HO-MeTrfase-like"/>
</dbReference>
<dbReference type="PROSITE" id="PS00096">
    <property type="entry name" value="SHMT"/>
    <property type="match status" value="1"/>
</dbReference>
<keyword evidence="8 10" id="KW-0808">Transferase</keyword>
<dbReference type="Pfam" id="PF00464">
    <property type="entry name" value="SHMT"/>
    <property type="match status" value="2"/>
</dbReference>
<evidence type="ECO:0000259" key="12">
    <source>
        <dbReference type="Pfam" id="PF00464"/>
    </source>
</evidence>
<feature type="domain" description="Serine hydroxymethyltransferase-like" evidence="12">
    <location>
        <begin position="411"/>
        <end position="458"/>
    </location>
</feature>
<reference evidence="13" key="1">
    <citation type="submission" date="2020-11" db="EMBL/GenBank/DDBJ databases">
        <authorList>
            <person name="Tran Van P."/>
        </authorList>
    </citation>
    <scope>NUCLEOTIDE SEQUENCE</scope>
</reference>
<dbReference type="OrthoDB" id="10265628at2759"/>
<dbReference type="CDD" id="cd00378">
    <property type="entry name" value="SHMT"/>
    <property type="match status" value="1"/>
</dbReference>
<dbReference type="NCBIfam" id="NF000586">
    <property type="entry name" value="PRK00011.1"/>
    <property type="match status" value="1"/>
</dbReference>
<evidence type="ECO:0000256" key="5">
    <source>
        <dbReference type="ARBA" id="ARBA00012256"/>
    </source>
</evidence>
<evidence type="ECO:0000256" key="9">
    <source>
        <dbReference type="ARBA" id="ARBA00022898"/>
    </source>
</evidence>
<comment type="pathway">
    <text evidence="3 10">One-carbon metabolism; tetrahydrofolate interconversion.</text>
</comment>
<keyword evidence="9 10" id="KW-0663">Pyridoxal phosphate</keyword>
<evidence type="ECO:0000256" key="10">
    <source>
        <dbReference type="RuleBase" id="RU000585"/>
    </source>
</evidence>
<comment type="similarity">
    <text evidence="4 10">Belongs to the SHMT family.</text>
</comment>
<comment type="catalytic activity">
    <reaction evidence="10">
        <text>(6R)-5,10-methylene-5,6,7,8-tetrahydrofolate + glycine + H2O = (6S)-5,6,7,8-tetrahydrofolate + L-serine</text>
        <dbReference type="Rhea" id="RHEA:15481"/>
        <dbReference type="ChEBI" id="CHEBI:15377"/>
        <dbReference type="ChEBI" id="CHEBI:15636"/>
        <dbReference type="ChEBI" id="CHEBI:33384"/>
        <dbReference type="ChEBI" id="CHEBI:57305"/>
        <dbReference type="ChEBI" id="CHEBI:57453"/>
        <dbReference type="EC" id="2.1.2.1"/>
    </reaction>
</comment>
<name>A0A7R9BR23_9CRUS</name>
<dbReference type="GO" id="GO:0035999">
    <property type="term" value="P:tetrahydrofolate interconversion"/>
    <property type="evidence" value="ECO:0007669"/>
    <property type="project" value="UniProtKB-UniPathway"/>
</dbReference>
<dbReference type="FunFam" id="3.40.640.10:FF:000097">
    <property type="entry name" value="Serine hydroxymethyltransferase"/>
    <property type="match status" value="1"/>
</dbReference>
<proteinExistence type="inferred from homology"/>
<sequence length="774" mass="85941">MSRVLCSVFISLRSSVDCRKFLSLPLRTLLAVSDRKMSFGDTYGRTELAETDPEAYELFKEEKLRQRRGLEMIASENFTSKAILQALGSCLHNKYSEGYAGNRYYGGNEVIDKVELLCQKRLLELFRCDPNEWGVNVQPYSGSPANFAVYTALVEPHGRIMGLDLPDGGHLTHGYMTATKRISATSMFFESMPYKVNVETGLIDYDELERTAALFKPKLIIAGISCYSRCLDYKRFREICDKVGAVLLADMAHVSGLVAADVIPSPFEFAHVVTSTTHKTFRGPRGGVIFFRKEFEKRINDAVFPGLQGGPHDNTVGALCVAAKEAASEGYREYQRQVLRNAKALAESLIDLGFKIVTDGTDTHLVVVDLRPKKLTGSKAEKLMEKCSLCGFFVMPGLTADADVIYSSNHHQVSIALNKNTVPGDKSAMNPSGLRFGTSALTTRGMKEPEMKKVAGFVLEAVDLCAEIQAKSGPKLVDFLALSEKDAEVVAKIKSLQERIEAFYKLAVRLWPHGFCCKMLCVGHEHYNLQKRMVRTLLFGGQPEDSQISLALGGVLVRTVQELTGSEQGLDVDHCCQLAFLACVSPEAVIVSIVYLLRIQDRHPCLLSQFQPSLVLLVSLLVASKFLSEVETDEGVFNDEWALISGEHLKDVNSFEVCFLEALSWNGFVCREEFFFTLSEVEKVVAYTQCSKQGFLTSTHAAVVLSDDKFFSLLKKALFWIIVGIFLSALAYITCVMVIRQVFEQLFLCLIPVEAFLNGTDAFQCFPSRPESGL</sequence>
<dbReference type="AlphaFoldDB" id="A0A7R9BR23"/>
<evidence type="ECO:0000256" key="2">
    <source>
        <dbReference type="ARBA" id="ARBA00002224"/>
    </source>
</evidence>
<dbReference type="GO" id="GO:0004372">
    <property type="term" value="F:glycine hydroxymethyltransferase activity"/>
    <property type="evidence" value="ECO:0007669"/>
    <property type="project" value="UniProtKB-EC"/>
</dbReference>
<organism evidence="13">
    <name type="scientific">Notodromas monacha</name>
    <dbReference type="NCBI Taxonomy" id="399045"/>
    <lineage>
        <taxon>Eukaryota</taxon>
        <taxon>Metazoa</taxon>
        <taxon>Ecdysozoa</taxon>
        <taxon>Arthropoda</taxon>
        <taxon>Crustacea</taxon>
        <taxon>Oligostraca</taxon>
        <taxon>Ostracoda</taxon>
        <taxon>Podocopa</taxon>
        <taxon>Podocopida</taxon>
        <taxon>Cypridocopina</taxon>
        <taxon>Cypridoidea</taxon>
        <taxon>Cyprididae</taxon>
        <taxon>Notodromas</taxon>
    </lineage>
</organism>
<dbReference type="InterPro" id="IPR019798">
    <property type="entry name" value="Ser_HO-MeTrfase_PLP_BS"/>
</dbReference>
<dbReference type="HAMAP" id="MF_00051">
    <property type="entry name" value="SHMT"/>
    <property type="match status" value="1"/>
</dbReference>
<dbReference type="GO" id="GO:0005739">
    <property type="term" value="C:mitochondrion"/>
    <property type="evidence" value="ECO:0007669"/>
    <property type="project" value="TreeGrafter"/>
</dbReference>
<dbReference type="InterPro" id="IPR015424">
    <property type="entry name" value="PyrdxlP-dep_Trfase"/>
</dbReference>
<dbReference type="GO" id="GO:0019264">
    <property type="term" value="P:glycine biosynthetic process from serine"/>
    <property type="evidence" value="ECO:0007669"/>
    <property type="project" value="InterPro"/>
</dbReference>
<dbReference type="GO" id="GO:0030170">
    <property type="term" value="F:pyridoxal phosphate binding"/>
    <property type="evidence" value="ECO:0007669"/>
    <property type="project" value="InterPro"/>
</dbReference>
<dbReference type="UniPathway" id="UPA00193"/>
<dbReference type="EMBL" id="CAJPEX010001283">
    <property type="protein sequence ID" value="CAG0918754.1"/>
    <property type="molecule type" value="Genomic_DNA"/>
</dbReference>
<keyword evidence="11" id="KW-1133">Transmembrane helix</keyword>
<gene>
    <name evidence="13" type="ORF">NMOB1V02_LOCUS6301</name>
</gene>
<dbReference type="InterPro" id="IPR015422">
    <property type="entry name" value="PyrdxlP-dep_Trfase_small"/>
</dbReference>
<accession>A0A7R9BR23</accession>
<keyword evidence="7 10" id="KW-0554">One-carbon metabolism</keyword>
<feature type="domain" description="Serine hydroxymethyltransferase-like" evidence="12">
    <location>
        <begin position="48"/>
        <end position="389"/>
    </location>
</feature>
<dbReference type="Gene3D" id="3.90.1150.10">
    <property type="entry name" value="Aspartate Aminotransferase, domain 1"/>
    <property type="match status" value="2"/>
</dbReference>
<dbReference type="Gene3D" id="1.10.472.10">
    <property type="entry name" value="Cyclin-like"/>
    <property type="match status" value="1"/>
</dbReference>
<dbReference type="SUPFAM" id="SSF53383">
    <property type="entry name" value="PLP-dependent transferases"/>
    <property type="match status" value="1"/>
</dbReference>
<evidence type="ECO:0000313" key="13">
    <source>
        <dbReference type="EMBL" id="CAD7278602.1"/>
    </source>
</evidence>
<dbReference type="PANTHER" id="PTHR11680:SF59">
    <property type="entry name" value="SERINE HYDROXYMETHYLTRANSFERASE, CYTOSOLIC"/>
    <property type="match status" value="1"/>
</dbReference>
<dbReference type="Proteomes" id="UP000678499">
    <property type="component" value="Unassembled WGS sequence"/>
</dbReference>
<evidence type="ECO:0000256" key="6">
    <source>
        <dbReference type="ARBA" id="ARBA00016846"/>
    </source>
</evidence>
<evidence type="ECO:0000313" key="14">
    <source>
        <dbReference type="Proteomes" id="UP000678499"/>
    </source>
</evidence>
<keyword evidence="14" id="KW-1185">Reference proteome</keyword>
<dbReference type="InterPro" id="IPR015421">
    <property type="entry name" value="PyrdxlP-dep_Trfase_major"/>
</dbReference>
<dbReference type="InterPro" id="IPR039429">
    <property type="entry name" value="SHMT-like_dom"/>
</dbReference>
<dbReference type="InterPro" id="IPR001085">
    <property type="entry name" value="Ser_HO-MeTrfase"/>
</dbReference>
<evidence type="ECO:0000256" key="11">
    <source>
        <dbReference type="SAM" id="Phobius"/>
    </source>
</evidence>
<dbReference type="Gene3D" id="3.40.640.10">
    <property type="entry name" value="Type I PLP-dependent aspartate aminotransferase-like (Major domain)"/>
    <property type="match status" value="1"/>
</dbReference>
<feature type="transmembrane region" description="Helical" evidence="11">
    <location>
        <begin position="717"/>
        <end position="739"/>
    </location>
</feature>
<dbReference type="CDD" id="cd20557">
    <property type="entry name" value="CYCLIN_ScPCL1-like"/>
    <property type="match status" value="1"/>
</dbReference>
<evidence type="ECO:0000256" key="4">
    <source>
        <dbReference type="ARBA" id="ARBA00006376"/>
    </source>
</evidence>
<keyword evidence="11" id="KW-0812">Transmembrane</keyword>
<comment type="cofactor">
    <cofactor evidence="1 10">
        <name>pyridoxal 5'-phosphate</name>
        <dbReference type="ChEBI" id="CHEBI:597326"/>
    </cofactor>
</comment>
<comment type="function">
    <text evidence="2 10">Interconversion of serine and glycine.</text>
</comment>
<evidence type="ECO:0000256" key="3">
    <source>
        <dbReference type="ARBA" id="ARBA00004777"/>
    </source>
</evidence>
<keyword evidence="11" id="KW-0472">Membrane</keyword>
<evidence type="ECO:0000256" key="7">
    <source>
        <dbReference type="ARBA" id="ARBA00022563"/>
    </source>
</evidence>
<evidence type="ECO:0000256" key="8">
    <source>
        <dbReference type="ARBA" id="ARBA00022679"/>
    </source>
</evidence>